<accession>A0A9W8U4L1</accession>
<dbReference type="SUPFAM" id="SSF51197">
    <property type="entry name" value="Clavaminate synthase-like"/>
    <property type="match status" value="1"/>
</dbReference>
<dbReference type="Gene3D" id="6.10.140.1470">
    <property type="match status" value="1"/>
</dbReference>
<dbReference type="InterPro" id="IPR003347">
    <property type="entry name" value="JmjC_dom"/>
</dbReference>
<proteinExistence type="predicted"/>
<keyword evidence="2" id="KW-0489">Methyltransferase</keyword>
<gene>
    <name evidence="2" type="primary">PPM2_2</name>
    <name evidence="2" type="ORF">NW766_012552</name>
</gene>
<sequence length="235" mass="26501">MDFNSKNFRYVTESFPTFMTKAAKGEALYLRALSEEKPTENPANLADDFPALAGDFRLPEELGLVKDRMFSSVLRISGRANMWLHYDVMANVYTQVQGSKRMILFPPTDVNHLAFAPGASSSSLDVFSALDAHQLASTNPHEAYLNPGDLLFIPAMWFHTASPITDLSVAINVFFRDLESGYSTGRDVYGNRDLAAYEKGRQDIGRIVKSFDRLPPEIRQFYLKRLADELLHQQP</sequence>
<organism evidence="2 3">
    <name type="scientific">Fusarium irregulare</name>
    <dbReference type="NCBI Taxonomy" id="2494466"/>
    <lineage>
        <taxon>Eukaryota</taxon>
        <taxon>Fungi</taxon>
        <taxon>Dikarya</taxon>
        <taxon>Ascomycota</taxon>
        <taxon>Pezizomycotina</taxon>
        <taxon>Sordariomycetes</taxon>
        <taxon>Hypocreomycetidae</taxon>
        <taxon>Hypocreales</taxon>
        <taxon>Nectriaceae</taxon>
        <taxon>Fusarium</taxon>
        <taxon>Fusarium incarnatum-equiseti species complex</taxon>
    </lineage>
</organism>
<dbReference type="Gene3D" id="2.60.120.650">
    <property type="entry name" value="Cupin"/>
    <property type="match status" value="1"/>
</dbReference>
<evidence type="ECO:0000259" key="1">
    <source>
        <dbReference type="PROSITE" id="PS51184"/>
    </source>
</evidence>
<dbReference type="PANTHER" id="PTHR12461">
    <property type="entry name" value="HYPOXIA-INDUCIBLE FACTOR 1 ALPHA INHIBITOR-RELATED"/>
    <property type="match status" value="1"/>
</dbReference>
<dbReference type="PROSITE" id="PS51184">
    <property type="entry name" value="JMJC"/>
    <property type="match status" value="1"/>
</dbReference>
<dbReference type="Proteomes" id="UP001152130">
    <property type="component" value="Unassembled WGS sequence"/>
</dbReference>
<dbReference type="InterPro" id="IPR041667">
    <property type="entry name" value="Cupin_8"/>
</dbReference>
<protein>
    <submittedName>
        <fullName evidence="2">tRNA methyltransferase ppm2</fullName>
    </submittedName>
</protein>
<dbReference type="GO" id="GO:0032259">
    <property type="term" value="P:methylation"/>
    <property type="evidence" value="ECO:0007669"/>
    <property type="project" value="UniProtKB-KW"/>
</dbReference>
<dbReference type="GO" id="GO:0031591">
    <property type="term" value="P:wybutosine biosynthetic process"/>
    <property type="evidence" value="ECO:0007669"/>
    <property type="project" value="TreeGrafter"/>
</dbReference>
<dbReference type="GO" id="GO:0000049">
    <property type="term" value="F:tRNA binding"/>
    <property type="evidence" value="ECO:0007669"/>
    <property type="project" value="TreeGrafter"/>
</dbReference>
<comment type="caution">
    <text evidence="2">The sequence shown here is derived from an EMBL/GenBank/DDBJ whole genome shotgun (WGS) entry which is preliminary data.</text>
</comment>
<reference evidence="2" key="1">
    <citation type="submission" date="2022-10" db="EMBL/GenBank/DDBJ databases">
        <title>Fusarium specimens isolated from Avocado Roots.</title>
        <authorList>
            <person name="Stajich J."/>
            <person name="Roper C."/>
            <person name="Heimlech-Rivalta G."/>
        </authorList>
    </citation>
    <scope>NUCLEOTIDE SEQUENCE</scope>
    <source>
        <strain evidence="2">CF00143</strain>
    </source>
</reference>
<feature type="domain" description="JmjC" evidence="1">
    <location>
        <begin position="38"/>
        <end position="192"/>
    </location>
</feature>
<evidence type="ECO:0000313" key="2">
    <source>
        <dbReference type="EMBL" id="KAJ4002903.1"/>
    </source>
</evidence>
<dbReference type="GO" id="GO:0008168">
    <property type="term" value="F:methyltransferase activity"/>
    <property type="evidence" value="ECO:0007669"/>
    <property type="project" value="UniProtKB-KW"/>
</dbReference>
<dbReference type="SMART" id="SM00558">
    <property type="entry name" value="JmjC"/>
    <property type="match status" value="1"/>
</dbReference>
<dbReference type="EMBL" id="JAPDHF010000029">
    <property type="protein sequence ID" value="KAJ4002903.1"/>
    <property type="molecule type" value="Genomic_DNA"/>
</dbReference>
<keyword evidence="2" id="KW-0808">Transferase</keyword>
<evidence type="ECO:0000313" key="3">
    <source>
        <dbReference type="Proteomes" id="UP001152130"/>
    </source>
</evidence>
<dbReference type="Pfam" id="PF13621">
    <property type="entry name" value="Cupin_8"/>
    <property type="match status" value="1"/>
</dbReference>
<dbReference type="AlphaFoldDB" id="A0A9W8U4L1"/>
<keyword evidence="3" id="KW-1185">Reference proteome</keyword>
<name>A0A9W8U4L1_9HYPO</name>
<dbReference type="PANTHER" id="PTHR12461:SF104">
    <property type="entry name" value="TRNA WYBUTOSINE-SYNTHESIZING PROTEIN 5"/>
    <property type="match status" value="1"/>
</dbReference>